<dbReference type="EMBL" id="LAZR01063249">
    <property type="protein sequence ID" value="KKK59870.1"/>
    <property type="molecule type" value="Genomic_DNA"/>
</dbReference>
<name>A0A0F8XFZ7_9ZZZZ</name>
<comment type="caution">
    <text evidence="1">The sequence shown here is derived from an EMBL/GenBank/DDBJ whole genome shotgun (WGS) entry which is preliminary data.</text>
</comment>
<accession>A0A0F8XFZ7</accession>
<gene>
    <name evidence="1" type="ORF">LCGC14_3030030</name>
</gene>
<proteinExistence type="predicted"/>
<reference evidence="1" key="1">
    <citation type="journal article" date="2015" name="Nature">
        <title>Complex archaea that bridge the gap between prokaryotes and eukaryotes.</title>
        <authorList>
            <person name="Spang A."/>
            <person name="Saw J.H."/>
            <person name="Jorgensen S.L."/>
            <person name="Zaremba-Niedzwiedzka K."/>
            <person name="Martijn J."/>
            <person name="Lind A.E."/>
            <person name="van Eijk R."/>
            <person name="Schleper C."/>
            <person name="Guy L."/>
            <person name="Ettema T.J."/>
        </authorList>
    </citation>
    <scope>NUCLEOTIDE SEQUENCE</scope>
</reference>
<dbReference type="AlphaFoldDB" id="A0A0F8XFZ7"/>
<evidence type="ECO:0000313" key="1">
    <source>
        <dbReference type="EMBL" id="KKK59870.1"/>
    </source>
</evidence>
<organism evidence="1">
    <name type="scientific">marine sediment metagenome</name>
    <dbReference type="NCBI Taxonomy" id="412755"/>
    <lineage>
        <taxon>unclassified sequences</taxon>
        <taxon>metagenomes</taxon>
        <taxon>ecological metagenomes</taxon>
    </lineage>
</organism>
<sequence>MSEKWDRAMLHIGWIVGRHSEEPVSESGDYEHVLDHAVDVPDVPPYIGTQINFYPKCQVCGENMLKGEEINGWDVLEGALAELTEDGIAQTLHDGRYACYSRAGGCWKWCQCARCNGEDRIIGADETNCTSGIVPREGT</sequence>
<protein>
    <submittedName>
        <fullName evidence="1">Uncharacterized protein</fullName>
    </submittedName>
</protein>